<reference evidence="4 5" key="1">
    <citation type="submission" date="2019-01" db="EMBL/GenBank/DDBJ databases">
        <authorList>
            <person name="Brito A."/>
        </authorList>
    </citation>
    <scope>NUCLEOTIDE SEQUENCE [LARGE SCALE GENOMIC DNA]</scope>
    <source>
        <strain evidence="4">1</strain>
    </source>
</reference>
<gene>
    <name evidence="4" type="ORF">H1P_50017</name>
</gene>
<dbReference type="GO" id="GO:0005524">
    <property type="term" value="F:ATP binding"/>
    <property type="evidence" value="ECO:0007669"/>
    <property type="project" value="InterPro"/>
</dbReference>
<evidence type="ECO:0000259" key="2">
    <source>
        <dbReference type="PROSITE" id="PS50011"/>
    </source>
</evidence>
<keyword evidence="5" id="KW-1185">Reference proteome</keyword>
<dbReference type="InterPro" id="IPR053159">
    <property type="entry name" value="Hybrid_Histidine_Kinase"/>
</dbReference>
<dbReference type="PANTHER" id="PTHR43642">
    <property type="entry name" value="HYBRID SIGNAL TRANSDUCTION HISTIDINE KINASE G"/>
    <property type="match status" value="1"/>
</dbReference>
<organism evidence="4 5">
    <name type="scientific">Hyella patelloides LEGE 07179</name>
    <dbReference type="NCBI Taxonomy" id="945734"/>
    <lineage>
        <taxon>Bacteria</taxon>
        <taxon>Bacillati</taxon>
        <taxon>Cyanobacteriota</taxon>
        <taxon>Cyanophyceae</taxon>
        <taxon>Pleurocapsales</taxon>
        <taxon>Hyellaceae</taxon>
        <taxon>Hyella</taxon>
    </lineage>
</organism>
<dbReference type="SUPFAM" id="SSF56112">
    <property type="entry name" value="Protein kinase-like (PK-like)"/>
    <property type="match status" value="1"/>
</dbReference>
<evidence type="ECO:0000313" key="5">
    <source>
        <dbReference type="Proteomes" id="UP000320055"/>
    </source>
</evidence>
<dbReference type="Gene3D" id="1.10.510.10">
    <property type="entry name" value="Transferase(Phosphotransferase) domain 1"/>
    <property type="match status" value="1"/>
</dbReference>
<dbReference type="InterPro" id="IPR003018">
    <property type="entry name" value="GAF"/>
</dbReference>
<dbReference type="InterPro" id="IPR000719">
    <property type="entry name" value="Prot_kinase_dom"/>
</dbReference>
<dbReference type="PANTHER" id="PTHR43642:SF1">
    <property type="entry name" value="HYBRID SIGNAL TRANSDUCTION HISTIDINE KINASE G"/>
    <property type="match status" value="1"/>
</dbReference>
<dbReference type="SUPFAM" id="SSF48452">
    <property type="entry name" value="TPR-like"/>
    <property type="match status" value="1"/>
</dbReference>
<dbReference type="Pfam" id="PF13191">
    <property type="entry name" value="AAA_16"/>
    <property type="match status" value="1"/>
</dbReference>
<accession>A0A563VZB8</accession>
<dbReference type="Pfam" id="PF01590">
    <property type="entry name" value="GAF"/>
    <property type="match status" value="1"/>
</dbReference>
<dbReference type="GO" id="GO:0004672">
    <property type="term" value="F:protein kinase activity"/>
    <property type="evidence" value="ECO:0007669"/>
    <property type="project" value="InterPro"/>
</dbReference>
<feature type="domain" description="PAC" evidence="3">
    <location>
        <begin position="1572"/>
        <end position="1626"/>
    </location>
</feature>
<evidence type="ECO:0000256" key="1">
    <source>
        <dbReference type="SAM" id="Coils"/>
    </source>
</evidence>
<evidence type="ECO:0000313" key="4">
    <source>
        <dbReference type="EMBL" id="VEP16812.1"/>
    </source>
</evidence>
<proteinExistence type="predicted"/>
<dbReference type="InterPro" id="IPR013656">
    <property type="entry name" value="PAS_4"/>
</dbReference>
<dbReference type="SUPFAM" id="SSF55785">
    <property type="entry name" value="PYP-like sensor domain (PAS domain)"/>
    <property type="match status" value="1"/>
</dbReference>
<keyword evidence="1" id="KW-0175">Coiled coil</keyword>
<dbReference type="InterPro" id="IPR000014">
    <property type="entry name" value="PAS"/>
</dbReference>
<protein>
    <submittedName>
        <fullName evidence="4">Guanylate cyclase</fullName>
    </submittedName>
</protein>
<dbReference type="InterPro" id="IPR011009">
    <property type="entry name" value="Kinase-like_dom_sf"/>
</dbReference>
<feature type="coiled-coil region" evidence="1">
    <location>
        <begin position="1631"/>
        <end position="1662"/>
    </location>
</feature>
<dbReference type="Gene3D" id="3.40.50.300">
    <property type="entry name" value="P-loop containing nucleotide triphosphate hydrolases"/>
    <property type="match status" value="2"/>
</dbReference>
<dbReference type="SUPFAM" id="SSF52540">
    <property type="entry name" value="P-loop containing nucleoside triphosphate hydrolases"/>
    <property type="match status" value="2"/>
</dbReference>
<dbReference type="Pfam" id="PF14516">
    <property type="entry name" value="AAA_35"/>
    <property type="match status" value="1"/>
</dbReference>
<dbReference type="CDD" id="cd00130">
    <property type="entry name" value="PAS"/>
    <property type="match status" value="1"/>
</dbReference>
<dbReference type="Pfam" id="PF00069">
    <property type="entry name" value="Pkinase"/>
    <property type="match status" value="1"/>
</dbReference>
<dbReference type="PROSITE" id="PS50113">
    <property type="entry name" value="PAC"/>
    <property type="match status" value="1"/>
</dbReference>
<dbReference type="CDD" id="cd14014">
    <property type="entry name" value="STKc_PknB_like"/>
    <property type="match status" value="1"/>
</dbReference>
<dbReference type="Pfam" id="PF08448">
    <property type="entry name" value="PAS_4"/>
    <property type="match status" value="1"/>
</dbReference>
<dbReference type="InterPro" id="IPR027417">
    <property type="entry name" value="P-loop_NTPase"/>
</dbReference>
<dbReference type="SMART" id="SM00065">
    <property type="entry name" value="GAF"/>
    <property type="match status" value="1"/>
</dbReference>
<evidence type="ECO:0000259" key="3">
    <source>
        <dbReference type="PROSITE" id="PS50113"/>
    </source>
</evidence>
<dbReference type="InterPro" id="IPR035965">
    <property type="entry name" value="PAS-like_dom_sf"/>
</dbReference>
<dbReference type="Gene3D" id="3.30.450.40">
    <property type="match status" value="1"/>
</dbReference>
<dbReference type="InterPro" id="IPR029016">
    <property type="entry name" value="GAF-like_dom_sf"/>
</dbReference>
<dbReference type="Proteomes" id="UP000320055">
    <property type="component" value="Unassembled WGS sequence"/>
</dbReference>
<dbReference type="InterPro" id="IPR000700">
    <property type="entry name" value="PAS-assoc_C"/>
</dbReference>
<feature type="domain" description="Protein kinase" evidence="2">
    <location>
        <begin position="8"/>
        <end position="271"/>
    </location>
</feature>
<dbReference type="Gene3D" id="3.30.450.20">
    <property type="entry name" value="PAS domain"/>
    <property type="match status" value="1"/>
</dbReference>
<dbReference type="SUPFAM" id="SSF55781">
    <property type="entry name" value="GAF domain-like"/>
    <property type="match status" value="1"/>
</dbReference>
<sequence>MMITLNGYQIISKIYESFNSEVYRGIRSSDNQPVILKVLKQDYPTAQELTRYKQEYKTICSLNFDGTIAAYGLETYQRTLVIILEDFGAISLKKWIDGKPLRLQEFFPIAIQIVENLAKIHAANIIHKDINPANIVFNTTTRQIKIIDFGIATALKQENPSLKSPNILEGTLAYISPEQTGRMNRSLDYRTDFYSLGVTFYELLTGLLPFEVSDPLELVHCHLAKQPLPPHQVNPDIPVVISNLVMKLMAKTAEERYKSAYGIKADLEECLRQLETTGKIEDFALTTQDLANQFQIPQKLYGRESEIKTLMAAFERVATSNLSQPELMLVTGYSGVGKTTLVQEIYKPITEKRGYFISGKFDQFQRNIPYSAVVNAFTNLVKQILGESKTQLNRWRKQLFTALGVNGQVIIDVIPEVELIIGRQPVVPELGATAAQNRFNLVFKNFIRVFCSSKHPLVIFLDDLQWADSASIKLIELIMMNADLEYLFLIGSYRDNEINSTHPLTITLDEIRQQGTIVNQIILKPLALDRVNQLIVETLNAQEEYVQPLAELVWQKTNGNPFFINEFLKTIYSENLLRFNTSGQSVTQPTHPERAWQWNLKEIERICSTDNMVKFMMGKMEKLPKFTQEVLSLAACIGAEFNLNTISIICEKSASELFKNLIPAIDAGLVIPLSELDEQLLIQDYKFEHDRIQQGAYALIAQEQKIFTHLTIGRLLWQNTQPNQLSENIFKIVDHLNLGYQQIAHQLERNEIAKLNLLAAQKAKSANAYEAAVKYLKIGQKFLEKESWKTNYNLTLTLYSEAVEVAYLRGDFEQMDKFASAVLAKAETLLDRVKVYQVQIEAFKAQNKLLTAIETGLSVLKPLGVRFPQKPSKLKISLELAGTKVTLAGKRIEALIDLPPMQDLYKLSAMHLLDTVATAAQFAAPRMQILMGFKQVNLSVKYGNAATSAAAYAVYGQILCGIVGDIDAGYKFGQLALSLSESFSVRQHKSRTLFLVSFYINHWKKHLQQTLPILLEGYKSGLDTGDLGHAAYSAVAYVCHAYVLGKELAGLEKEMVNYLEAIAQFQQTIALNYLQRSCQVVLNLRGKSENPCRLIGDFYDERTMLPLQQQVNDYSGIFGLYSNKLVLSYLFEDYAAAAQNAVLAEKYLESSIGSTFVPIFYFYDSLVRIAVYAYATLSEQKNLLLKVAANQKKMKKWAHHAAMNYLHKFYLVEAEQYRIQGCYLEAMDYYDRAIALAEKNLYLNEEALANELAAKFYLNWGKVKIAKTYLNEAHYLYSLWGAVAKVQDLEAKYPQLLVKSSASASMTDKVRTTTNTNTHSGEVLDLATIMKASQAISSEIVLAKLLTTLMKILIENAGAEVGYLILETEGQLLIEASGSVDEDKVTVLKSIPIDGCLPRSIINYVARTRKTVLKNDAAHQYKITNDSYIKSHQTKSLLCTPLLDQGQLRGIVYLENNLTVGAFTQERLEVLQLLSSQAAIAITNAKLYTELQENQNRLTQFLEAMPVGVSVLDPTGQTYYANRLSKELAQESNVSLETKPEQFSEVYRVYQAGTEQLYPTEQLPIVQALSGETVKRDDLELHLPHKIIPLEVSATPIFDETGKIEFAIAAFTDITERKQAEAERIQFTHELELKNIALQQAKDELAESNRTLEQKVENRTHELSQTLEVLKATQAELLFENELLKSAEEPSTFDYQVGGSLPMDAPTYVVRSADRYLYKALKQGEFCYVLNPRQMGKSSLMVRMMHHLQHEGVSCGAIDLTRIGSENTTPERWYKGLIVELWRSFGLLRKVNLKTWWNEREDISPVQKLSQFIEEILLVEVQQQDETIPHNLVIFIDEIDSILSLNFPLNDFFGLIRSCYNQRSLNPEYRRLTFAFFGVATPGDLITNHQTTPFNIGQAIQLESFKEYEAQPLLQGLTEKVSNPQTILKEVFAWTNGQPFLTQKLCQLIRSTSSAIPSNQEAEWIENLVLTQIIENWESQDEPQHLRTIRDRLIQSPQSVRLREIYRQIWHQGEMVAVDSSEERELLLSGLVVKQQGTLRVQNRIYESIFAEG</sequence>
<dbReference type="InterPro" id="IPR011990">
    <property type="entry name" value="TPR-like_helical_dom_sf"/>
</dbReference>
<dbReference type="EMBL" id="CAACVJ010000445">
    <property type="protein sequence ID" value="VEP16812.1"/>
    <property type="molecule type" value="Genomic_DNA"/>
</dbReference>
<dbReference type="InterPro" id="IPR041664">
    <property type="entry name" value="AAA_16"/>
</dbReference>
<dbReference type="PROSITE" id="PS50011">
    <property type="entry name" value="PROTEIN_KINASE_DOM"/>
    <property type="match status" value="1"/>
</dbReference>
<name>A0A563VZB8_9CYAN</name>